<dbReference type="GO" id="GO:0006650">
    <property type="term" value="P:glycerophospholipid metabolic process"/>
    <property type="evidence" value="ECO:0007669"/>
    <property type="project" value="UniProtKB-UniPathway"/>
</dbReference>
<dbReference type="InterPro" id="IPR036236">
    <property type="entry name" value="Znf_C2H2_sf"/>
</dbReference>
<evidence type="ECO:0000256" key="13">
    <source>
        <dbReference type="RuleBase" id="RU000437"/>
    </source>
</evidence>
<dbReference type="FunFam" id="3.30.160.60:FF:001732">
    <property type="entry name" value="Zgc:162936"/>
    <property type="match status" value="1"/>
</dbReference>
<keyword evidence="5" id="KW-0479">Metal-binding</keyword>
<dbReference type="PANTHER" id="PTHR11728:SF8">
    <property type="entry name" value="GLYCEROL-3-PHOSPHATE DEHYDROGENASE [NAD(+)]-RELATED"/>
    <property type="match status" value="1"/>
</dbReference>
<evidence type="ECO:0000256" key="4">
    <source>
        <dbReference type="ARBA" id="ARBA00011738"/>
    </source>
</evidence>
<feature type="domain" description="C2H2-type" evidence="16">
    <location>
        <begin position="504"/>
        <end position="531"/>
    </location>
</feature>
<comment type="pathway">
    <text evidence="1">Lipid metabolism.</text>
</comment>
<organism evidence="17 18">
    <name type="scientific">Frieseomelitta varia</name>
    <dbReference type="NCBI Taxonomy" id="561572"/>
    <lineage>
        <taxon>Eukaryota</taxon>
        <taxon>Metazoa</taxon>
        <taxon>Ecdysozoa</taxon>
        <taxon>Arthropoda</taxon>
        <taxon>Hexapoda</taxon>
        <taxon>Insecta</taxon>
        <taxon>Pterygota</taxon>
        <taxon>Neoptera</taxon>
        <taxon>Endopterygota</taxon>
        <taxon>Hymenoptera</taxon>
        <taxon>Apocrita</taxon>
        <taxon>Aculeata</taxon>
        <taxon>Apoidea</taxon>
        <taxon>Anthophila</taxon>
        <taxon>Apidae</taxon>
        <taxon>Frieseomelitta</taxon>
    </lineage>
</organism>
<dbReference type="EMBL" id="WNWW01000052">
    <property type="protein sequence ID" value="KAF3430462.1"/>
    <property type="molecule type" value="Genomic_DNA"/>
</dbReference>
<dbReference type="SMART" id="SM00355">
    <property type="entry name" value="ZnF_C2H2"/>
    <property type="match status" value="4"/>
</dbReference>
<dbReference type="NCBIfam" id="TIGR03376">
    <property type="entry name" value="glycerol3P_DH"/>
    <property type="match status" value="1"/>
</dbReference>
<dbReference type="InterPro" id="IPR012677">
    <property type="entry name" value="Nucleotide-bd_a/b_plait_sf"/>
</dbReference>
<dbReference type="GO" id="GO:0005694">
    <property type="term" value="C:chromosome"/>
    <property type="evidence" value="ECO:0007669"/>
    <property type="project" value="UniProtKB-ARBA"/>
</dbReference>
<dbReference type="PROSITE" id="PS00028">
    <property type="entry name" value="ZINC_FINGER_C2H2_1"/>
    <property type="match status" value="4"/>
</dbReference>
<keyword evidence="7 12" id="KW-0863">Zinc-finger</keyword>
<dbReference type="GO" id="GO:0005975">
    <property type="term" value="P:carbohydrate metabolic process"/>
    <property type="evidence" value="ECO:0007669"/>
    <property type="project" value="InterPro"/>
</dbReference>
<name>A0A833SLL5_9HYME</name>
<evidence type="ECO:0000256" key="9">
    <source>
        <dbReference type="ARBA" id="ARBA00023002"/>
    </source>
</evidence>
<evidence type="ECO:0000256" key="12">
    <source>
        <dbReference type="PROSITE-ProRule" id="PRU00042"/>
    </source>
</evidence>
<dbReference type="SUPFAM" id="SSF48179">
    <property type="entry name" value="6-phosphogluconate dehydrogenase C-terminal domain-like"/>
    <property type="match status" value="2"/>
</dbReference>
<evidence type="ECO:0000256" key="1">
    <source>
        <dbReference type="ARBA" id="ARBA00005189"/>
    </source>
</evidence>
<dbReference type="Gene3D" id="3.40.50.720">
    <property type="entry name" value="NAD(P)-binding Rossmann-like Domain"/>
    <property type="match status" value="2"/>
</dbReference>
<dbReference type="InterPro" id="IPR036291">
    <property type="entry name" value="NAD(P)-bd_dom_sf"/>
</dbReference>
<dbReference type="Pfam" id="PF01210">
    <property type="entry name" value="NAD_Gly3P_dh_N"/>
    <property type="match status" value="1"/>
</dbReference>
<reference evidence="17" key="1">
    <citation type="submission" date="2019-11" db="EMBL/GenBank/DDBJ databases">
        <title>The nuclear and mitochondrial genomes of Frieseomelitta varia - a highly eusocial stingless bee (Meliponini) with a permanently sterile worker caste.</title>
        <authorList>
            <person name="Freitas F.C.P."/>
            <person name="Lourenco A.P."/>
            <person name="Nunes F.M.F."/>
            <person name="Paschoal A.R."/>
            <person name="Abreu F.C.P."/>
            <person name="Barbin F.O."/>
            <person name="Bataglia L."/>
            <person name="Cardoso-Junior C.A.M."/>
            <person name="Cervoni M.S."/>
            <person name="Silva S.R."/>
            <person name="Dalarmi F."/>
            <person name="Del Lama M.A."/>
            <person name="Depintor T.S."/>
            <person name="Ferreira K.M."/>
            <person name="Goria P.S."/>
            <person name="Jaskot M.C."/>
            <person name="Lago D.C."/>
            <person name="Luna-Lucena D."/>
            <person name="Moda L.M."/>
            <person name="Nascimento L."/>
            <person name="Pedrino M."/>
            <person name="Rabico F.O."/>
            <person name="Sanches F.C."/>
            <person name="Santos D.E."/>
            <person name="Santos C.G."/>
            <person name="Vieira J."/>
            <person name="Lopes T.F."/>
            <person name="Barchuk A.R."/>
            <person name="Hartfelder K."/>
            <person name="Simoes Z.L.P."/>
            <person name="Bitondi M.M.G."/>
            <person name="Pinheiro D.G."/>
        </authorList>
    </citation>
    <scope>NUCLEOTIDE SEQUENCE</scope>
    <source>
        <strain evidence="17">USP_RPSP 00005682</strain>
        <tissue evidence="17">Whole individual</tissue>
    </source>
</reference>
<feature type="compositionally biased region" description="Gly residues" evidence="15">
    <location>
        <begin position="579"/>
        <end position="642"/>
    </location>
</feature>
<feature type="domain" description="C2H2-type" evidence="16">
    <location>
        <begin position="476"/>
        <end position="503"/>
    </location>
</feature>
<dbReference type="FunFam" id="1.10.1040.10:FF:000004">
    <property type="entry name" value="Glycerol-3-phosphate dehydrogenase [NAD(+)]"/>
    <property type="match status" value="2"/>
</dbReference>
<dbReference type="SUPFAM" id="SSF51735">
    <property type="entry name" value="NAD(P)-binding Rossmann-fold domains"/>
    <property type="match status" value="1"/>
</dbReference>
<dbReference type="UniPathway" id="UPA00086"/>
<dbReference type="Gene3D" id="3.30.160.60">
    <property type="entry name" value="Classic Zinc Finger"/>
    <property type="match status" value="3"/>
</dbReference>
<evidence type="ECO:0000313" key="18">
    <source>
        <dbReference type="Proteomes" id="UP000655588"/>
    </source>
</evidence>
<dbReference type="Pfam" id="PF00096">
    <property type="entry name" value="zf-C2H2"/>
    <property type="match status" value="3"/>
</dbReference>
<dbReference type="InterPro" id="IPR008927">
    <property type="entry name" value="6-PGluconate_DH-like_C_sf"/>
</dbReference>
<evidence type="ECO:0000256" key="15">
    <source>
        <dbReference type="SAM" id="MobiDB-lite"/>
    </source>
</evidence>
<dbReference type="InterPro" id="IPR006168">
    <property type="entry name" value="G3P_DH_NAD-dep"/>
</dbReference>
<dbReference type="SUPFAM" id="SSF54928">
    <property type="entry name" value="RNA-binding domain, RBD"/>
    <property type="match status" value="1"/>
</dbReference>
<dbReference type="GO" id="GO:0051287">
    <property type="term" value="F:NAD binding"/>
    <property type="evidence" value="ECO:0007669"/>
    <property type="project" value="UniProtKB-UniRule"/>
</dbReference>
<keyword evidence="8" id="KW-0862">Zinc</keyword>
<evidence type="ECO:0000256" key="7">
    <source>
        <dbReference type="ARBA" id="ARBA00022771"/>
    </source>
</evidence>
<comment type="subunit">
    <text evidence="4">Homodimer.</text>
</comment>
<dbReference type="GO" id="GO:0008270">
    <property type="term" value="F:zinc ion binding"/>
    <property type="evidence" value="ECO:0007669"/>
    <property type="project" value="UniProtKB-KW"/>
</dbReference>
<feature type="compositionally biased region" description="Gly residues" evidence="15">
    <location>
        <begin position="649"/>
        <end position="664"/>
    </location>
</feature>
<comment type="similarity">
    <text evidence="3 13">Belongs to the NAD-dependent glycerol-3-phosphate dehydrogenase family.</text>
</comment>
<dbReference type="InterPro" id="IPR011128">
    <property type="entry name" value="G3P_DH_NAD-dep_N"/>
</dbReference>
<feature type="domain" description="C2H2-type" evidence="16">
    <location>
        <begin position="420"/>
        <end position="447"/>
    </location>
</feature>
<dbReference type="InterPro" id="IPR006109">
    <property type="entry name" value="G3P_DH_NAD-dep_C"/>
</dbReference>
<keyword evidence="9 13" id="KW-0560">Oxidoreductase</keyword>
<evidence type="ECO:0000256" key="6">
    <source>
        <dbReference type="ARBA" id="ARBA00022737"/>
    </source>
</evidence>
<dbReference type="PRINTS" id="PR00077">
    <property type="entry name" value="GPDHDRGNASE"/>
</dbReference>
<evidence type="ECO:0000259" key="16">
    <source>
        <dbReference type="PROSITE" id="PS50157"/>
    </source>
</evidence>
<comment type="pathway">
    <text evidence="2">Phospholipid metabolism; alpha-glycerophosphate cycle.</text>
</comment>
<evidence type="ECO:0000256" key="3">
    <source>
        <dbReference type="ARBA" id="ARBA00011009"/>
    </source>
</evidence>
<dbReference type="InterPro" id="IPR017751">
    <property type="entry name" value="G3P_DH_NAD-dep_euk"/>
</dbReference>
<dbReference type="PROSITE" id="PS50157">
    <property type="entry name" value="ZINC_FINGER_C2H2_2"/>
    <property type="match status" value="4"/>
</dbReference>
<dbReference type="InterPro" id="IPR013328">
    <property type="entry name" value="6PGD_dom2"/>
</dbReference>
<dbReference type="EMBL" id="WNWW01000052">
    <property type="protein sequence ID" value="KAF3430464.1"/>
    <property type="molecule type" value="Genomic_DNA"/>
</dbReference>
<feature type="compositionally biased region" description="Gly residues" evidence="15">
    <location>
        <begin position="720"/>
        <end position="766"/>
    </location>
</feature>
<dbReference type="Gene3D" id="1.10.1040.10">
    <property type="entry name" value="N-(1-d-carboxylethyl)-l-norvaline Dehydrogenase, domain 2"/>
    <property type="match status" value="2"/>
</dbReference>
<keyword evidence="6" id="KW-0677">Repeat</keyword>
<dbReference type="GO" id="GO:0005829">
    <property type="term" value="C:cytosol"/>
    <property type="evidence" value="ECO:0007669"/>
    <property type="project" value="TreeGrafter"/>
</dbReference>
<dbReference type="Pfam" id="PF07479">
    <property type="entry name" value="NAD_Gly3P_dh_C"/>
    <property type="match status" value="2"/>
</dbReference>
<comment type="caution">
    <text evidence="17">The sequence shown here is derived from an EMBL/GenBank/DDBJ whole genome shotgun (WGS) entry which is preliminary data.</text>
</comment>
<dbReference type="PROSITE" id="PS00957">
    <property type="entry name" value="NAD_G3PDH"/>
    <property type="match status" value="2"/>
</dbReference>
<dbReference type="PANTHER" id="PTHR11728">
    <property type="entry name" value="GLYCEROL-3-PHOSPHATE DEHYDROGENASE"/>
    <property type="match status" value="1"/>
</dbReference>
<dbReference type="GO" id="GO:0141152">
    <property type="term" value="F:glycerol-3-phosphate dehydrogenase (NAD+) activity"/>
    <property type="evidence" value="ECO:0007669"/>
    <property type="project" value="UniProtKB-UniRule"/>
</dbReference>
<feature type="region of interest" description="Disordered" evidence="15">
    <location>
        <begin position="575"/>
        <end position="766"/>
    </location>
</feature>
<protein>
    <recommendedName>
        <fullName evidence="14">Glycerol-3-phosphate dehydrogenase [NAD(+)]</fullName>
        <ecNumber evidence="14">1.1.1.8</ecNumber>
    </recommendedName>
</protein>
<dbReference type="AlphaFoldDB" id="A0A833SLL5"/>
<evidence type="ECO:0000256" key="5">
    <source>
        <dbReference type="ARBA" id="ARBA00022723"/>
    </source>
</evidence>
<feature type="compositionally biased region" description="Gly residues" evidence="15">
    <location>
        <begin position="673"/>
        <end position="685"/>
    </location>
</feature>
<dbReference type="GO" id="GO:0046168">
    <property type="term" value="P:glycerol-3-phosphate catabolic process"/>
    <property type="evidence" value="ECO:0007669"/>
    <property type="project" value="UniProtKB-UniRule"/>
</dbReference>
<dbReference type="InterPro" id="IPR035979">
    <property type="entry name" value="RBD_domain_sf"/>
</dbReference>
<dbReference type="FunFam" id="3.30.160.60:FF:000100">
    <property type="entry name" value="Zinc finger 45-like"/>
    <property type="match status" value="1"/>
</dbReference>
<dbReference type="GO" id="GO:0043565">
    <property type="term" value="F:sequence-specific DNA binding"/>
    <property type="evidence" value="ECO:0007669"/>
    <property type="project" value="UniProtKB-ARBA"/>
</dbReference>
<dbReference type="Gene3D" id="3.30.70.330">
    <property type="match status" value="1"/>
</dbReference>
<dbReference type="GO" id="GO:0045893">
    <property type="term" value="P:positive regulation of DNA-templated transcription"/>
    <property type="evidence" value="ECO:0007669"/>
    <property type="project" value="UniProtKB-ARBA"/>
</dbReference>
<evidence type="ECO:0000313" key="17">
    <source>
        <dbReference type="EMBL" id="KAF3430462.1"/>
    </source>
</evidence>
<evidence type="ECO:0000256" key="10">
    <source>
        <dbReference type="ARBA" id="ARBA00023027"/>
    </source>
</evidence>
<accession>A0A833SLL5</accession>
<dbReference type="GO" id="GO:0042803">
    <property type="term" value="F:protein homodimerization activity"/>
    <property type="evidence" value="ECO:0007669"/>
    <property type="project" value="InterPro"/>
</dbReference>
<evidence type="ECO:0000256" key="11">
    <source>
        <dbReference type="ARBA" id="ARBA00048683"/>
    </source>
</evidence>
<keyword evidence="18" id="KW-1185">Reference proteome</keyword>
<gene>
    <name evidence="17" type="ORF">E2986_14167</name>
</gene>
<sequence length="766" mass="82037">MYVYEEIINGKKLTEIINETHENVKYLPGHTLPPNVGFDKKEGGGIELISHIINKQLHIPVSVLMGANLASEVAEEMFCETTIGCKDKNMAPILRDLIQTSYFRVVVVEDVDSVECCGALKNIVACGAGFVDGLGLGDNTKAAVIRLGLMEMIKFVDVFFPGGKLSTFFESCGVADLITTCYGGRNRRVSEAFVKSGKTIEELEKEMLNGQKLQGPFTAEEVNYMLKAQNMENRFPLFTAVHRICTGEIKPTELIEYIRNHPEHIVVVVEDCEAVEVCGALKNIVACAAGFVDGIGLGDNTKAAVIRLGLMEMVKFVDTFYSGSKLSTFFESCGVADLITTCYGGRNRRVCEQYVKSGKSIRQLEEELLGGQKLQGPATADEVHGMLKAKNLLEKFPLFTAVHHILKFIVNNLILGEKQFTCPKCDKRYSKQDDLKNHLDMHNETTTYSCTACEKTFKMLTNLKRHLKTHTNERPYVCDQCNKSFKDKSLLIRHKKTHGKDRPFSCAHCSRVFLSKSELRRHLTVHSDKETGKKRGFGFVEFDDYDPVDKICLQRNHQIRGKHVDVKKALSKAEMASASGGGGGSGGGGSRGGQNVGRGPRGGNQGGGNWGGRGSGGGGDWNNGGNQGGYGGGNQGGWGGNGPWENQNQGGGWGGQGGQGGYNSGGNWSNDNFGGGYQQGYGGGPVRNNFNSGGRPAPYGINMGPSGRQSGDSRWLPPFGGQGPMGGGNSGGGGGGGGYGNQGGYGGSSLGGGNMGGGGGGGGRRY</sequence>
<dbReference type="InterPro" id="IPR013087">
    <property type="entry name" value="Znf_C2H2_type"/>
</dbReference>
<dbReference type="Proteomes" id="UP000655588">
    <property type="component" value="Unassembled WGS sequence"/>
</dbReference>
<dbReference type="EC" id="1.1.1.8" evidence="14"/>
<comment type="catalytic activity">
    <reaction evidence="11 14">
        <text>sn-glycerol 3-phosphate + NAD(+) = dihydroxyacetone phosphate + NADH + H(+)</text>
        <dbReference type="Rhea" id="RHEA:11092"/>
        <dbReference type="ChEBI" id="CHEBI:15378"/>
        <dbReference type="ChEBI" id="CHEBI:57540"/>
        <dbReference type="ChEBI" id="CHEBI:57597"/>
        <dbReference type="ChEBI" id="CHEBI:57642"/>
        <dbReference type="ChEBI" id="CHEBI:57945"/>
        <dbReference type="EC" id="1.1.1.8"/>
    </reaction>
</comment>
<evidence type="ECO:0000256" key="14">
    <source>
        <dbReference type="RuleBase" id="RU361243"/>
    </source>
</evidence>
<evidence type="ECO:0000256" key="2">
    <source>
        <dbReference type="ARBA" id="ARBA00005192"/>
    </source>
</evidence>
<dbReference type="SUPFAM" id="SSF57667">
    <property type="entry name" value="beta-beta-alpha zinc fingers"/>
    <property type="match status" value="2"/>
</dbReference>
<evidence type="ECO:0000256" key="8">
    <source>
        <dbReference type="ARBA" id="ARBA00022833"/>
    </source>
</evidence>
<feature type="domain" description="C2H2-type" evidence="16">
    <location>
        <begin position="448"/>
        <end position="475"/>
    </location>
</feature>
<proteinExistence type="inferred from homology"/>
<keyword evidence="10 13" id="KW-0520">NAD</keyword>